<evidence type="ECO:0000259" key="6">
    <source>
        <dbReference type="PROSITE" id="PS51918"/>
    </source>
</evidence>
<dbReference type="GO" id="GO:0046872">
    <property type="term" value="F:metal ion binding"/>
    <property type="evidence" value="ECO:0007669"/>
    <property type="project" value="UniProtKB-KW"/>
</dbReference>
<dbReference type="PANTHER" id="PTHR43409:SF7">
    <property type="entry name" value="BLL1977 PROTEIN"/>
    <property type="match status" value="1"/>
</dbReference>
<evidence type="ECO:0000256" key="3">
    <source>
        <dbReference type="ARBA" id="ARBA00022723"/>
    </source>
</evidence>
<dbReference type="AlphaFoldDB" id="A0A3A4N6F9"/>
<evidence type="ECO:0000256" key="4">
    <source>
        <dbReference type="ARBA" id="ARBA00023004"/>
    </source>
</evidence>
<comment type="cofactor">
    <cofactor evidence="1">
        <name>[4Fe-4S] cluster</name>
        <dbReference type="ChEBI" id="CHEBI:49883"/>
    </cofactor>
</comment>
<accession>A0A3A4N6F9</accession>
<dbReference type="Proteomes" id="UP000265882">
    <property type="component" value="Unassembled WGS sequence"/>
</dbReference>
<reference evidence="7 8" key="1">
    <citation type="journal article" date="2017" name="ISME J.">
        <title>Energy and carbon metabolisms in a deep terrestrial subsurface fluid microbial community.</title>
        <authorList>
            <person name="Momper L."/>
            <person name="Jungbluth S.P."/>
            <person name="Lee M.D."/>
            <person name="Amend J.P."/>
        </authorList>
    </citation>
    <scope>NUCLEOTIDE SEQUENCE [LARGE SCALE GENOMIC DNA]</scope>
    <source>
        <strain evidence="7">SURF_5</strain>
    </source>
</reference>
<evidence type="ECO:0000313" key="7">
    <source>
        <dbReference type="EMBL" id="RJP17397.1"/>
    </source>
</evidence>
<dbReference type="GO" id="GO:0051536">
    <property type="term" value="F:iron-sulfur cluster binding"/>
    <property type="evidence" value="ECO:0007669"/>
    <property type="project" value="UniProtKB-KW"/>
</dbReference>
<dbReference type="GO" id="GO:0005829">
    <property type="term" value="C:cytosol"/>
    <property type="evidence" value="ECO:0007669"/>
    <property type="project" value="TreeGrafter"/>
</dbReference>
<dbReference type="Pfam" id="PF04055">
    <property type="entry name" value="Radical_SAM"/>
    <property type="match status" value="1"/>
</dbReference>
<comment type="caution">
    <text evidence="7">The sequence shown here is derived from an EMBL/GenBank/DDBJ whole genome shotgun (WGS) entry which is preliminary data.</text>
</comment>
<dbReference type="Gene3D" id="3.20.20.70">
    <property type="entry name" value="Aldolase class I"/>
    <property type="match status" value="1"/>
</dbReference>
<evidence type="ECO:0000313" key="8">
    <source>
        <dbReference type="Proteomes" id="UP000265882"/>
    </source>
</evidence>
<feature type="domain" description="Radical SAM core" evidence="6">
    <location>
        <begin position="175"/>
        <end position="396"/>
    </location>
</feature>
<dbReference type="Gene3D" id="3.40.50.280">
    <property type="entry name" value="Cobalamin-binding domain"/>
    <property type="match status" value="1"/>
</dbReference>
<dbReference type="InterPro" id="IPR051198">
    <property type="entry name" value="BchE-like"/>
</dbReference>
<dbReference type="PANTHER" id="PTHR43409">
    <property type="entry name" value="ANAEROBIC MAGNESIUM-PROTOPORPHYRIN IX MONOMETHYL ESTER CYCLASE-RELATED"/>
    <property type="match status" value="1"/>
</dbReference>
<dbReference type="PROSITE" id="PS51918">
    <property type="entry name" value="RADICAL_SAM"/>
    <property type="match status" value="1"/>
</dbReference>
<keyword evidence="5" id="KW-0411">Iron-sulfur</keyword>
<dbReference type="SFLD" id="SFLDG01082">
    <property type="entry name" value="B12-binding_domain_containing"/>
    <property type="match status" value="1"/>
</dbReference>
<proteinExistence type="predicted"/>
<dbReference type="SUPFAM" id="SSF102114">
    <property type="entry name" value="Radical SAM enzymes"/>
    <property type="match status" value="1"/>
</dbReference>
<evidence type="ECO:0000256" key="5">
    <source>
        <dbReference type="ARBA" id="ARBA00023014"/>
    </source>
</evidence>
<dbReference type="InterPro" id="IPR013785">
    <property type="entry name" value="Aldolase_TIM"/>
</dbReference>
<dbReference type="EMBL" id="QZKU01000115">
    <property type="protein sequence ID" value="RJP17397.1"/>
    <property type="molecule type" value="Genomic_DNA"/>
</dbReference>
<sequence>MKKVLLATPVTPYPIQPWHDTPTDIMRQRFMKGQGIFTHEGHMHLAGPFIIAQNISAPCTVLDHPTMENWVDEIKKGYDYVGISALTPNLESVMEMCRQVRKHSPKSEIILGGFVAQSVGAYYPEEEWKKLVDHIVLGDGVMWFRKLLGDETHTPVRQHFLPRCAFGAPPWLDRWPEGETTALIAAVGCTNGCDFCTTTTHFGGKRILLVTPEQVKEEIKMWQKREPGTHYIIYEEDQDRDFINEVGRLMREDPELDFSQFSITILTSIRTLSTYPDLDELAHDNIAHIFIGLESKFAPGEGYGKRAGDAREIFHALYARGIGTTVGWMVGFDFHNRETVEEDFQYFLSCEPPTAQLTRVTPYPGTPLYNRLKEEGRVKPFKWEDVSFYGGGMVHKNLYEHEIMEIIRKGDERLLHTWGPSILRMLKVHMNGFERFRNYDDKHFQQIAEGHRQQLYQAYAMLPAMERFAVNGRVRKMVKELEQRWKKHFGEPSTFLKVQAGYTEMKAIWATLKEIIDPANRHIKIPPAKRYHFFGKDIKDDGSLPYRKEYLNEDPNYVRDMKIQDAEWGLLGVAHAVGQVLDFPEAKLHDTVKELRTDASSLLHSMANHLRAPKVDVREMLGELKNGLTDLLVKAIEAGENPENEIDFSVSNAKDKMALLLDYYATQLQDGNGLKKLLTHPAVTTFAKATLEAVKAAP</sequence>
<protein>
    <recommendedName>
        <fullName evidence="6">Radical SAM core domain-containing protein</fullName>
    </recommendedName>
</protein>
<keyword evidence="4" id="KW-0408">Iron</keyword>
<dbReference type="SFLD" id="SFLDS00029">
    <property type="entry name" value="Radical_SAM"/>
    <property type="match status" value="1"/>
</dbReference>
<dbReference type="InterPro" id="IPR058240">
    <property type="entry name" value="rSAM_sf"/>
</dbReference>
<dbReference type="GO" id="GO:0003824">
    <property type="term" value="F:catalytic activity"/>
    <property type="evidence" value="ECO:0007669"/>
    <property type="project" value="InterPro"/>
</dbReference>
<evidence type="ECO:0000256" key="1">
    <source>
        <dbReference type="ARBA" id="ARBA00001966"/>
    </source>
</evidence>
<keyword evidence="3" id="KW-0479">Metal-binding</keyword>
<keyword evidence="2" id="KW-0949">S-adenosyl-L-methionine</keyword>
<gene>
    <name evidence="7" type="ORF">C4520_16675</name>
</gene>
<name>A0A3A4N6F9_ABYX5</name>
<organism evidence="7 8">
    <name type="scientific">Abyssobacteria bacterium (strain SURF_5)</name>
    <dbReference type="NCBI Taxonomy" id="2093360"/>
    <lineage>
        <taxon>Bacteria</taxon>
        <taxon>Pseudomonadati</taxon>
        <taxon>Candidatus Hydrogenedentota</taxon>
        <taxon>Candidatus Abyssobacteria</taxon>
    </lineage>
</organism>
<dbReference type="InterPro" id="IPR007197">
    <property type="entry name" value="rSAM"/>
</dbReference>
<dbReference type="SMART" id="SM00729">
    <property type="entry name" value="Elp3"/>
    <property type="match status" value="1"/>
</dbReference>
<evidence type="ECO:0000256" key="2">
    <source>
        <dbReference type="ARBA" id="ARBA00022691"/>
    </source>
</evidence>
<dbReference type="InterPro" id="IPR006638">
    <property type="entry name" value="Elp3/MiaA/NifB-like_rSAM"/>
</dbReference>